<reference evidence="2 3" key="1">
    <citation type="submission" date="2011-04" db="EMBL/GenBank/DDBJ databases">
        <title>The Genome Sequence of Clostridium citroniae WAL-19142.</title>
        <authorList>
            <consortium name="The Broad Institute Genome Sequencing Platform"/>
            <person name="Earl A."/>
            <person name="Ward D."/>
            <person name="Feldgarden M."/>
            <person name="Gevers D."/>
            <person name="Warren Y.A."/>
            <person name="Tyrrell K.L."/>
            <person name="Citron D.M."/>
            <person name="Goldstein E.J."/>
            <person name="Daigneault M."/>
            <person name="Allen-Vercoe E."/>
            <person name="Young S.K."/>
            <person name="Zeng Q."/>
            <person name="Gargeya S."/>
            <person name="Fitzgerald M."/>
            <person name="Haas B."/>
            <person name="Abouelleil A."/>
            <person name="Alvarado L."/>
            <person name="Arachchi H.M."/>
            <person name="Berlin A."/>
            <person name="Brown A."/>
            <person name="Chapman S.B."/>
            <person name="Chen Z."/>
            <person name="Dunbar C."/>
            <person name="Freedman E."/>
            <person name="Gearin G."/>
            <person name="Gellesch M."/>
            <person name="Goldberg J."/>
            <person name="Griggs A."/>
            <person name="Gujja S."/>
            <person name="Heilman E.R."/>
            <person name="Heiman D."/>
            <person name="Howarth C."/>
            <person name="Larson L."/>
            <person name="Lui A."/>
            <person name="MacDonald P.J."/>
            <person name="Mehta T."/>
            <person name="Montmayeur A."/>
            <person name="Murphy C."/>
            <person name="Neiman D."/>
            <person name="Pearson M."/>
            <person name="Priest M."/>
            <person name="Roberts A."/>
            <person name="Saif S."/>
            <person name="Shea T."/>
            <person name="Shenoy N."/>
            <person name="Sisk P."/>
            <person name="Stolte C."/>
            <person name="Sykes S."/>
            <person name="White J."/>
            <person name="Yandava C."/>
            <person name="Wortman J."/>
            <person name="Nusbaum C."/>
            <person name="Birren B."/>
        </authorList>
    </citation>
    <scope>NUCLEOTIDE SEQUENCE [LARGE SCALE GENOMIC DNA]</scope>
    <source>
        <strain evidence="2 3">WAL-19142</strain>
    </source>
</reference>
<dbReference type="PANTHER" id="PTHR22916:SF3">
    <property type="entry name" value="UDP-GLCNAC:BETAGAL BETA-1,3-N-ACETYLGLUCOSAMINYLTRANSFERASE-LIKE PROTEIN 1"/>
    <property type="match status" value="1"/>
</dbReference>
<sequence length="377" mass="43664">MPSSVREDMHCTCCVQYRQVSAVKTWNAHNGQGTGGEKVKLLSVAIPCYNSERYMEHCIQTLLTGGDEVEIIIVDDGSAKDRTAEIADEYAQRYPDICRAVHQENGGHGEAVNTGLKNARGIFFKVVDSDDWVNEEAFRSVLETLRRFVYGKDTLDMLVTNFVYEKQGARRKKVMKYHTAFPKDKVFGWNEVKFFMTGQYILMHSVIYRTGLLRQCGLELPKHTFYVDNIFVYQPLPHVKNIYYLDVNFYRYFIGREDQSVNEAVMIGRIDQQLLVTKLMLGYYDVMKISSRKLRHYMIQYLEIMMTVSSVLAIKSGTEENLEKKKELWQYLKKLNLPLYLRLRLGFLGQGCNLPGKGGRELLILGYKITQKFYGFN</sequence>
<dbReference type="GO" id="GO:0016758">
    <property type="term" value="F:hexosyltransferase activity"/>
    <property type="evidence" value="ECO:0007669"/>
    <property type="project" value="UniProtKB-ARBA"/>
</dbReference>
<dbReference type="CDD" id="cd00761">
    <property type="entry name" value="Glyco_tranf_GTA_type"/>
    <property type="match status" value="1"/>
</dbReference>
<dbReference type="PATRIC" id="fig|742734.4.peg.1061"/>
<dbReference type="Pfam" id="PF00535">
    <property type="entry name" value="Glycos_transf_2"/>
    <property type="match status" value="1"/>
</dbReference>
<protein>
    <recommendedName>
        <fullName evidence="1">Glycosyltransferase 2-like domain-containing protein</fullName>
    </recommendedName>
</protein>
<gene>
    <name evidence="2" type="ORF">HMPREF9470_00999</name>
</gene>
<organism evidence="2 3">
    <name type="scientific">[Clostridium] citroniae WAL-19142</name>
    <dbReference type="NCBI Taxonomy" id="742734"/>
    <lineage>
        <taxon>Bacteria</taxon>
        <taxon>Bacillati</taxon>
        <taxon>Bacillota</taxon>
        <taxon>Clostridia</taxon>
        <taxon>Lachnospirales</taxon>
        <taxon>Lachnospiraceae</taxon>
        <taxon>Enterocloster</taxon>
    </lineage>
</organism>
<accession>A0A0J9CDD0</accession>
<dbReference type="InterPro" id="IPR029044">
    <property type="entry name" value="Nucleotide-diphossugar_trans"/>
</dbReference>
<comment type="caution">
    <text evidence="2">The sequence shown here is derived from an EMBL/GenBank/DDBJ whole genome shotgun (WGS) entry which is preliminary data.</text>
</comment>
<dbReference type="PANTHER" id="PTHR22916">
    <property type="entry name" value="GLYCOSYLTRANSFERASE"/>
    <property type="match status" value="1"/>
</dbReference>
<dbReference type="SUPFAM" id="SSF53448">
    <property type="entry name" value="Nucleotide-diphospho-sugar transferases"/>
    <property type="match status" value="1"/>
</dbReference>
<evidence type="ECO:0000259" key="1">
    <source>
        <dbReference type="Pfam" id="PF00535"/>
    </source>
</evidence>
<dbReference type="InterPro" id="IPR001173">
    <property type="entry name" value="Glyco_trans_2-like"/>
</dbReference>
<dbReference type="EMBL" id="ADLK01000006">
    <property type="protein sequence ID" value="KMW23208.1"/>
    <property type="molecule type" value="Genomic_DNA"/>
</dbReference>
<evidence type="ECO:0000313" key="3">
    <source>
        <dbReference type="Proteomes" id="UP000037392"/>
    </source>
</evidence>
<dbReference type="Gene3D" id="3.90.550.10">
    <property type="entry name" value="Spore Coat Polysaccharide Biosynthesis Protein SpsA, Chain A"/>
    <property type="match status" value="1"/>
</dbReference>
<name>A0A0J9CDD0_9FIRM</name>
<dbReference type="AlphaFoldDB" id="A0A0J9CDD0"/>
<dbReference type="Proteomes" id="UP000037392">
    <property type="component" value="Unassembled WGS sequence"/>
</dbReference>
<feature type="domain" description="Glycosyltransferase 2-like" evidence="1">
    <location>
        <begin position="43"/>
        <end position="175"/>
    </location>
</feature>
<proteinExistence type="predicted"/>
<evidence type="ECO:0000313" key="2">
    <source>
        <dbReference type="EMBL" id="KMW23208.1"/>
    </source>
</evidence>